<feature type="domain" description="NADPH-dependent FMN reductase-like" evidence="2">
    <location>
        <begin position="1"/>
        <end position="141"/>
    </location>
</feature>
<sequence length="180" mass="19520">MHIAILAGSNKAASTSTKLCRYIETILKGQGHDTTLFDLHKRPVPLFSPDNRNPADDNLASLKRTMLQADAIVLATPDYHGSVSGTMKNALDHLGFDHFDGKTVLSVCSTGGAVGMSPLMQLQQIVRTLHGINCPEWISIGGDFREFDAEGVPVSAAVQERTVRAVSYFVRMASALRQPQ</sequence>
<dbReference type="Proteomes" id="UP000247476">
    <property type="component" value="Unassembled WGS sequence"/>
</dbReference>
<dbReference type="AlphaFoldDB" id="A0A2V5KW20"/>
<evidence type="ECO:0000313" key="3">
    <source>
        <dbReference type="EMBL" id="PYI56427.1"/>
    </source>
</evidence>
<accession>A0A2V5KW20</accession>
<dbReference type="GO" id="GO:0005829">
    <property type="term" value="C:cytosol"/>
    <property type="evidence" value="ECO:0007669"/>
    <property type="project" value="TreeGrafter"/>
</dbReference>
<protein>
    <submittedName>
        <fullName evidence="3">NADPH-dependent FMN reductase</fullName>
    </submittedName>
</protein>
<organism evidence="3 4">
    <name type="scientific">Paenibacillus flagellatus</name>
    <dbReference type="NCBI Taxonomy" id="2211139"/>
    <lineage>
        <taxon>Bacteria</taxon>
        <taxon>Bacillati</taxon>
        <taxon>Bacillota</taxon>
        <taxon>Bacilli</taxon>
        <taxon>Bacillales</taxon>
        <taxon>Paenibacillaceae</taxon>
        <taxon>Paenibacillus</taxon>
    </lineage>
</organism>
<evidence type="ECO:0000313" key="4">
    <source>
        <dbReference type="Proteomes" id="UP000247476"/>
    </source>
</evidence>
<evidence type="ECO:0000259" key="2">
    <source>
        <dbReference type="Pfam" id="PF03358"/>
    </source>
</evidence>
<dbReference type="Pfam" id="PF03358">
    <property type="entry name" value="FMN_red"/>
    <property type="match status" value="1"/>
</dbReference>
<dbReference type="GO" id="GO:0010181">
    <property type="term" value="F:FMN binding"/>
    <property type="evidence" value="ECO:0007669"/>
    <property type="project" value="TreeGrafter"/>
</dbReference>
<dbReference type="OrthoDB" id="9790975at2"/>
<evidence type="ECO:0000256" key="1">
    <source>
        <dbReference type="ARBA" id="ARBA00009428"/>
    </source>
</evidence>
<dbReference type="InterPro" id="IPR005025">
    <property type="entry name" value="FMN_Rdtase-like_dom"/>
</dbReference>
<comment type="similarity">
    <text evidence="1">Belongs to the azoreductase type 2 family.</text>
</comment>
<dbReference type="GO" id="GO:0016491">
    <property type="term" value="F:oxidoreductase activity"/>
    <property type="evidence" value="ECO:0007669"/>
    <property type="project" value="InterPro"/>
</dbReference>
<dbReference type="PANTHER" id="PTHR30543">
    <property type="entry name" value="CHROMATE REDUCTASE"/>
    <property type="match status" value="1"/>
</dbReference>
<dbReference type="Gene3D" id="3.40.50.360">
    <property type="match status" value="1"/>
</dbReference>
<dbReference type="InterPro" id="IPR029039">
    <property type="entry name" value="Flavoprotein-like_sf"/>
</dbReference>
<dbReference type="SUPFAM" id="SSF52218">
    <property type="entry name" value="Flavoproteins"/>
    <property type="match status" value="1"/>
</dbReference>
<reference evidence="3 4" key="1">
    <citation type="submission" date="2018-05" db="EMBL/GenBank/DDBJ databases">
        <title>Paenibacillus flagellatus sp. nov., isolated from selenium mineral soil.</title>
        <authorList>
            <person name="Dai X."/>
        </authorList>
    </citation>
    <scope>NUCLEOTIDE SEQUENCE [LARGE SCALE GENOMIC DNA]</scope>
    <source>
        <strain evidence="3 4">DXL2</strain>
    </source>
</reference>
<dbReference type="PANTHER" id="PTHR30543:SF21">
    <property type="entry name" value="NAD(P)H-DEPENDENT FMN REDUCTASE LOT6"/>
    <property type="match status" value="1"/>
</dbReference>
<proteinExistence type="inferred from homology"/>
<dbReference type="RefSeq" id="WP_110838953.1">
    <property type="nucleotide sequence ID" value="NZ_QJVJ01000002.1"/>
</dbReference>
<comment type="caution">
    <text evidence="3">The sequence shown here is derived from an EMBL/GenBank/DDBJ whole genome shotgun (WGS) entry which is preliminary data.</text>
</comment>
<gene>
    <name evidence="3" type="ORF">DLM86_05475</name>
</gene>
<dbReference type="EMBL" id="QJVJ01000002">
    <property type="protein sequence ID" value="PYI56427.1"/>
    <property type="molecule type" value="Genomic_DNA"/>
</dbReference>
<keyword evidence="4" id="KW-1185">Reference proteome</keyword>
<dbReference type="InterPro" id="IPR050712">
    <property type="entry name" value="NAD(P)H-dep_reductase"/>
</dbReference>
<name>A0A2V5KW20_9BACL</name>